<keyword evidence="2" id="KW-1133">Transmembrane helix</keyword>
<feature type="compositionally biased region" description="Low complexity" evidence="1">
    <location>
        <begin position="148"/>
        <end position="187"/>
    </location>
</feature>
<gene>
    <name evidence="4" type="ORF">GCM10009668_02400</name>
</gene>
<feature type="compositionally biased region" description="Low complexity" evidence="1">
    <location>
        <begin position="209"/>
        <end position="226"/>
    </location>
</feature>
<feature type="transmembrane region" description="Helical" evidence="2">
    <location>
        <begin position="246"/>
        <end position="266"/>
    </location>
</feature>
<accession>A0ABN1TKC1</accession>
<evidence type="ECO:0000256" key="3">
    <source>
        <dbReference type="SAM" id="SignalP"/>
    </source>
</evidence>
<protein>
    <submittedName>
        <fullName evidence="4">Uncharacterized protein</fullName>
    </submittedName>
</protein>
<comment type="caution">
    <text evidence="4">The sequence shown here is derived from an EMBL/GenBank/DDBJ whole genome shotgun (WGS) entry which is preliminary data.</text>
</comment>
<reference evidence="4 5" key="1">
    <citation type="journal article" date="2019" name="Int. J. Syst. Evol. Microbiol.">
        <title>The Global Catalogue of Microorganisms (GCM) 10K type strain sequencing project: providing services to taxonomists for standard genome sequencing and annotation.</title>
        <authorList>
            <consortium name="The Broad Institute Genomics Platform"/>
            <consortium name="The Broad Institute Genome Sequencing Center for Infectious Disease"/>
            <person name="Wu L."/>
            <person name="Ma J."/>
        </authorList>
    </citation>
    <scope>NUCLEOTIDE SEQUENCE [LARGE SCALE GENOMIC DNA]</scope>
    <source>
        <strain evidence="4 5">JCM 13008</strain>
    </source>
</reference>
<dbReference type="EMBL" id="BAAALG010000001">
    <property type="protein sequence ID" value="GAA1091196.1"/>
    <property type="molecule type" value="Genomic_DNA"/>
</dbReference>
<feature type="region of interest" description="Disordered" evidence="1">
    <location>
        <begin position="141"/>
        <end position="238"/>
    </location>
</feature>
<name>A0ABN1TKC1_9ACTN</name>
<evidence type="ECO:0000256" key="1">
    <source>
        <dbReference type="SAM" id="MobiDB-lite"/>
    </source>
</evidence>
<evidence type="ECO:0000313" key="5">
    <source>
        <dbReference type="Proteomes" id="UP001501581"/>
    </source>
</evidence>
<organism evidence="4 5">
    <name type="scientific">Nocardioides dubius</name>
    <dbReference type="NCBI Taxonomy" id="317019"/>
    <lineage>
        <taxon>Bacteria</taxon>
        <taxon>Bacillati</taxon>
        <taxon>Actinomycetota</taxon>
        <taxon>Actinomycetes</taxon>
        <taxon>Propionibacteriales</taxon>
        <taxon>Nocardioidaceae</taxon>
        <taxon>Nocardioides</taxon>
    </lineage>
</organism>
<dbReference type="Proteomes" id="UP001501581">
    <property type="component" value="Unassembled WGS sequence"/>
</dbReference>
<proteinExistence type="predicted"/>
<keyword evidence="2" id="KW-0812">Transmembrane</keyword>
<evidence type="ECO:0000256" key="2">
    <source>
        <dbReference type="SAM" id="Phobius"/>
    </source>
</evidence>
<keyword evidence="2" id="KW-0472">Membrane</keyword>
<evidence type="ECO:0000313" key="4">
    <source>
        <dbReference type="EMBL" id="GAA1091196.1"/>
    </source>
</evidence>
<feature type="signal peptide" evidence="3">
    <location>
        <begin position="1"/>
        <end position="25"/>
    </location>
</feature>
<feature type="chain" id="PRO_5046924936" evidence="3">
    <location>
        <begin position="26"/>
        <end position="275"/>
    </location>
</feature>
<sequence>MTTLARWGALLLLTLGLALPAGAHAIPDDGAGANTPGTASSVAPRTLRAGDTLTFQVSGFPAGETVYIKIDDGTSCSAAAVHGACVQHLQRISANGTVSGSFQLPGDLKPGKHWLRFLASAEVRDSSGGYQGIKGYTRRSPDFTVVAGSGSTGKDTSSDGSNSGSSNGSTDTATSTGTVPVTGSTDGAPQSAGQDQVLVAPRMSAPTQAAESDAATGSGDAAAQDAADPDAADAPAAAPVADSDHVPYLGAGALVLCLLAAAWLLLRGRRVALRG</sequence>
<keyword evidence="5" id="KW-1185">Reference proteome</keyword>
<dbReference type="RefSeq" id="WP_343990499.1">
    <property type="nucleotide sequence ID" value="NZ_BAAALG010000001.1"/>
</dbReference>
<keyword evidence="3" id="KW-0732">Signal</keyword>